<dbReference type="SMART" id="SM00408">
    <property type="entry name" value="IGc2"/>
    <property type="match status" value="1"/>
</dbReference>
<keyword evidence="3" id="KW-1185">Reference proteome</keyword>
<name>A0A5N5MV24_PANHP</name>
<gene>
    <name evidence="2" type="ORF">PHYPO_G00022880</name>
</gene>
<evidence type="ECO:0000313" key="3">
    <source>
        <dbReference type="Proteomes" id="UP000327468"/>
    </source>
</evidence>
<dbReference type="Pfam" id="PF13927">
    <property type="entry name" value="Ig_3"/>
    <property type="match status" value="1"/>
</dbReference>
<dbReference type="EMBL" id="VFJC01000012">
    <property type="protein sequence ID" value="KAB5558930.1"/>
    <property type="molecule type" value="Genomic_DNA"/>
</dbReference>
<accession>A0A5N5MV24</accession>
<dbReference type="InterPro" id="IPR036179">
    <property type="entry name" value="Ig-like_dom_sf"/>
</dbReference>
<dbReference type="InterPro" id="IPR007110">
    <property type="entry name" value="Ig-like_dom"/>
</dbReference>
<proteinExistence type="predicted"/>
<dbReference type="InterPro" id="IPR003599">
    <property type="entry name" value="Ig_sub"/>
</dbReference>
<evidence type="ECO:0000313" key="2">
    <source>
        <dbReference type="EMBL" id="KAB5558930.1"/>
    </source>
</evidence>
<evidence type="ECO:0000259" key="1">
    <source>
        <dbReference type="PROSITE" id="PS50835"/>
    </source>
</evidence>
<sequence>MSHTHWADSEEISIHTSCWTMTKRTFFLLVILGFCAMWQKADAQITLGKPKFHVPSRSLVDSYEDFYCELDKILTNQTILYQWFKEGNLNKPLGEYSSHSQEPATFPVHVKLAYDGKLICKASVQNDSKIMPTFSDLMEFKVLVPVEGAHIISSPTVGDLWEGDSLTLQCNITKGNYVLYDWLLNGVQLLNDSSNNQFTIPRLSSQNSGIYACLAKNNLNETHEYTDESEGRNVHVKEYLSTAEISFEVVKDAKGNFSAT</sequence>
<dbReference type="SUPFAM" id="SSF48726">
    <property type="entry name" value="Immunoglobulin"/>
    <property type="match status" value="1"/>
</dbReference>
<dbReference type="AlphaFoldDB" id="A0A5N5MV24"/>
<dbReference type="SMART" id="SM00409">
    <property type="entry name" value="IG"/>
    <property type="match status" value="1"/>
</dbReference>
<dbReference type="InterPro" id="IPR003598">
    <property type="entry name" value="Ig_sub2"/>
</dbReference>
<organism evidence="2 3">
    <name type="scientific">Pangasianodon hypophthalmus</name>
    <name type="common">Striped catfish</name>
    <name type="synonym">Helicophagus hypophthalmus</name>
    <dbReference type="NCBI Taxonomy" id="310915"/>
    <lineage>
        <taxon>Eukaryota</taxon>
        <taxon>Metazoa</taxon>
        <taxon>Chordata</taxon>
        <taxon>Craniata</taxon>
        <taxon>Vertebrata</taxon>
        <taxon>Euteleostomi</taxon>
        <taxon>Actinopterygii</taxon>
        <taxon>Neopterygii</taxon>
        <taxon>Teleostei</taxon>
        <taxon>Ostariophysi</taxon>
        <taxon>Siluriformes</taxon>
        <taxon>Pangasiidae</taxon>
        <taxon>Pangasianodon</taxon>
    </lineage>
</organism>
<reference evidence="2 3" key="1">
    <citation type="submission" date="2019-06" db="EMBL/GenBank/DDBJ databases">
        <title>A chromosome-scale genome assembly of the striped catfish, Pangasianodon hypophthalmus.</title>
        <authorList>
            <person name="Wen M."/>
            <person name="Zahm M."/>
            <person name="Roques C."/>
            <person name="Cabau C."/>
            <person name="Klopp C."/>
            <person name="Donnadieu C."/>
            <person name="Jouanno E."/>
            <person name="Avarre J.-C."/>
            <person name="Campet M."/>
            <person name="Ha T.T.T."/>
            <person name="Dugue R."/>
            <person name="Lampietro C."/>
            <person name="Louis A."/>
            <person name="Herpin A."/>
            <person name="Echchiki A."/>
            <person name="Berthelot C."/>
            <person name="Parey E."/>
            <person name="Roest-Crollius H."/>
            <person name="Braasch I."/>
            <person name="Postlethwait J."/>
            <person name="Bobe J."/>
            <person name="Montfort J."/>
            <person name="Bouchez O."/>
            <person name="Begum T."/>
            <person name="Schartl M."/>
            <person name="Guiguen Y."/>
        </authorList>
    </citation>
    <scope>NUCLEOTIDE SEQUENCE [LARGE SCALE GENOMIC DNA]</scope>
    <source>
        <strain evidence="2 3">Indonesia</strain>
        <tissue evidence="2">Blood</tissue>
    </source>
</reference>
<dbReference type="PROSITE" id="PS50835">
    <property type="entry name" value="IG_LIKE"/>
    <property type="match status" value="1"/>
</dbReference>
<dbReference type="Gene3D" id="2.60.40.10">
    <property type="entry name" value="Immunoglobulins"/>
    <property type="match status" value="1"/>
</dbReference>
<comment type="caution">
    <text evidence="2">The sequence shown here is derived from an EMBL/GenBank/DDBJ whole genome shotgun (WGS) entry which is preliminary data.</text>
</comment>
<protein>
    <recommendedName>
        <fullName evidence="1">Ig-like domain-containing protein</fullName>
    </recommendedName>
</protein>
<dbReference type="Proteomes" id="UP000327468">
    <property type="component" value="Chromosome 11"/>
</dbReference>
<dbReference type="InterPro" id="IPR013783">
    <property type="entry name" value="Ig-like_fold"/>
</dbReference>
<feature type="domain" description="Ig-like" evidence="1">
    <location>
        <begin position="132"/>
        <end position="226"/>
    </location>
</feature>